<dbReference type="AlphaFoldDB" id="A0A4Q1CA59"/>
<dbReference type="EC" id="3.2.1.51" evidence="3"/>
<evidence type="ECO:0000313" key="9">
    <source>
        <dbReference type="EMBL" id="RXK55894.1"/>
    </source>
</evidence>
<evidence type="ECO:0000256" key="5">
    <source>
        <dbReference type="ARBA" id="ARBA00022801"/>
    </source>
</evidence>
<dbReference type="Pfam" id="PF16757">
    <property type="entry name" value="Fucosidase_C"/>
    <property type="match status" value="1"/>
</dbReference>
<dbReference type="InterPro" id="IPR017853">
    <property type="entry name" value="GH"/>
</dbReference>
<comment type="function">
    <text evidence="1">Alpha-L-fucosidase is responsible for hydrolyzing the alpha-1,6-linked fucose joined to the reducing-end N-acetylglucosamine of the carbohydrate moieties of glycoproteins.</text>
</comment>
<dbReference type="InterPro" id="IPR016286">
    <property type="entry name" value="FUC_metazoa-typ"/>
</dbReference>
<evidence type="ECO:0000256" key="2">
    <source>
        <dbReference type="ARBA" id="ARBA00007951"/>
    </source>
</evidence>
<reference evidence="9 10" key="1">
    <citation type="submission" date="2019-01" db="EMBL/GenBank/DDBJ databases">
        <title>Lacunisphaera sp. strain TWA-58.</title>
        <authorList>
            <person name="Chen W.-M."/>
        </authorList>
    </citation>
    <scope>NUCLEOTIDE SEQUENCE [LARGE SCALE GENOMIC DNA]</scope>
    <source>
        <strain evidence="9 10">TWA-58</strain>
    </source>
</reference>
<feature type="domain" description="Glycoside hydrolase family 29 N-terminal" evidence="7">
    <location>
        <begin position="69"/>
        <end position="429"/>
    </location>
</feature>
<gene>
    <name evidence="9" type="ORF">ESB00_08445</name>
</gene>
<protein>
    <recommendedName>
        <fullName evidence="3">alpha-L-fucosidase</fullName>
        <ecNumber evidence="3">3.2.1.51</ecNumber>
    </recommendedName>
</protein>
<evidence type="ECO:0000259" key="7">
    <source>
        <dbReference type="Pfam" id="PF01120"/>
    </source>
</evidence>
<dbReference type="PIRSF" id="PIRSF001092">
    <property type="entry name" value="Alpha-L-fucosidase"/>
    <property type="match status" value="1"/>
</dbReference>
<dbReference type="Proteomes" id="UP000290218">
    <property type="component" value="Unassembled WGS sequence"/>
</dbReference>
<feature type="domain" description="Alpha-L-fucosidase C-terminal" evidence="8">
    <location>
        <begin position="461"/>
        <end position="540"/>
    </location>
</feature>
<dbReference type="GO" id="GO:0016139">
    <property type="term" value="P:glycoside catabolic process"/>
    <property type="evidence" value="ECO:0007669"/>
    <property type="project" value="TreeGrafter"/>
</dbReference>
<dbReference type="Pfam" id="PF01120">
    <property type="entry name" value="Alpha_L_fucos"/>
    <property type="match status" value="1"/>
</dbReference>
<dbReference type="PANTHER" id="PTHR10030">
    <property type="entry name" value="ALPHA-L-FUCOSIDASE"/>
    <property type="match status" value="1"/>
</dbReference>
<evidence type="ECO:0000256" key="4">
    <source>
        <dbReference type="ARBA" id="ARBA00022729"/>
    </source>
</evidence>
<dbReference type="GO" id="GO:0005764">
    <property type="term" value="C:lysosome"/>
    <property type="evidence" value="ECO:0007669"/>
    <property type="project" value="TreeGrafter"/>
</dbReference>
<dbReference type="GO" id="GO:0006004">
    <property type="term" value="P:fucose metabolic process"/>
    <property type="evidence" value="ECO:0007669"/>
    <property type="project" value="InterPro"/>
</dbReference>
<sequence>MPWCCASKPETSDAPVIMSLRFLPVPARLLLLTSAVSLFAAEPKQTDAADTIEASDERNAGRVRVEALTPGPFAPNWESLAAYETPDWFRDAKFGIFMHWGIPAVTDETRPFGTGHYARGMYCQHGRGAPPHCKDIYDWHVQRYGHPSQFGYKDLIPLWRAERFDADALVAFYKEIGARYIVPVAVHHDNFDVYDSSFTRWDAKDMGPKRDILGEWRQAALLHGLRFGTSSHLDRAPSFLEMSHRADTDGPMAGVPYDGADDRYADFYLKGVTPEQWQQHWYQRTREIVTKYQPDLLYFDGALPFGDYGLNIAAELYNRSIARHGRNEAVLNLKRGPNPKAFVLDIERGQSDKMLEHAWQTDTTLISGWFYHRAELEITTPVVIANLADIVSKNGNLLLNIGLKPDGTIPDNQRQTLVGVGRWLKLNGEAIYGTRPWKVYGEGPTQVKAGHFNEPKSAYTAQDIRFTRKGDTLYAILLGWPGNDAEAAISSLRAGETARPVTSVEMLATSEKLAFRQTEGALRVILPRAQEGEHAYVLRIR</sequence>
<dbReference type="PRINTS" id="PR00741">
    <property type="entry name" value="GLHYDRLASE29"/>
</dbReference>
<dbReference type="SUPFAM" id="SSF51445">
    <property type="entry name" value="(Trans)glycosidases"/>
    <property type="match status" value="1"/>
</dbReference>
<comment type="caution">
    <text evidence="9">The sequence shown here is derived from an EMBL/GenBank/DDBJ whole genome shotgun (WGS) entry which is preliminary data.</text>
</comment>
<comment type="similarity">
    <text evidence="2">Belongs to the glycosyl hydrolase 29 family.</text>
</comment>
<dbReference type="GO" id="GO:0004560">
    <property type="term" value="F:alpha-L-fucosidase activity"/>
    <property type="evidence" value="ECO:0007669"/>
    <property type="project" value="InterPro"/>
</dbReference>
<dbReference type="InterPro" id="IPR031919">
    <property type="entry name" value="Fucosidase_C"/>
</dbReference>
<name>A0A4Q1CA59_9BACT</name>
<dbReference type="EMBL" id="SDHX01000001">
    <property type="protein sequence ID" value="RXK55894.1"/>
    <property type="molecule type" value="Genomic_DNA"/>
</dbReference>
<dbReference type="Gene3D" id="3.20.20.80">
    <property type="entry name" value="Glycosidases"/>
    <property type="match status" value="1"/>
</dbReference>
<evidence type="ECO:0000259" key="8">
    <source>
        <dbReference type="Pfam" id="PF16757"/>
    </source>
</evidence>
<evidence type="ECO:0000256" key="3">
    <source>
        <dbReference type="ARBA" id="ARBA00012662"/>
    </source>
</evidence>
<dbReference type="OrthoDB" id="107551at2"/>
<dbReference type="SMART" id="SM00812">
    <property type="entry name" value="Alpha_L_fucos"/>
    <property type="match status" value="1"/>
</dbReference>
<organism evidence="9 10">
    <name type="scientific">Oleiharenicola lentus</name>
    <dbReference type="NCBI Taxonomy" id="2508720"/>
    <lineage>
        <taxon>Bacteria</taxon>
        <taxon>Pseudomonadati</taxon>
        <taxon>Verrucomicrobiota</taxon>
        <taxon>Opitutia</taxon>
        <taxon>Opitutales</taxon>
        <taxon>Opitutaceae</taxon>
        <taxon>Oleiharenicola</taxon>
    </lineage>
</organism>
<evidence type="ECO:0000256" key="1">
    <source>
        <dbReference type="ARBA" id="ARBA00004071"/>
    </source>
</evidence>
<dbReference type="RefSeq" id="WP_129047260.1">
    <property type="nucleotide sequence ID" value="NZ_SDHX01000001.1"/>
</dbReference>
<evidence type="ECO:0000256" key="6">
    <source>
        <dbReference type="ARBA" id="ARBA00023295"/>
    </source>
</evidence>
<keyword evidence="6" id="KW-0326">Glycosidase</keyword>
<dbReference type="InterPro" id="IPR057739">
    <property type="entry name" value="Glyco_hydro_29_N"/>
</dbReference>
<proteinExistence type="inferred from homology"/>
<keyword evidence="4" id="KW-0732">Signal</keyword>
<evidence type="ECO:0000313" key="10">
    <source>
        <dbReference type="Proteomes" id="UP000290218"/>
    </source>
</evidence>
<keyword evidence="5" id="KW-0378">Hydrolase</keyword>
<dbReference type="Gene3D" id="2.60.40.1180">
    <property type="entry name" value="Golgi alpha-mannosidase II"/>
    <property type="match status" value="1"/>
</dbReference>
<dbReference type="InterPro" id="IPR000933">
    <property type="entry name" value="Glyco_hydro_29"/>
</dbReference>
<accession>A0A4Q1CA59</accession>
<dbReference type="InterPro" id="IPR013780">
    <property type="entry name" value="Glyco_hydro_b"/>
</dbReference>
<dbReference type="PANTHER" id="PTHR10030:SF37">
    <property type="entry name" value="ALPHA-L-FUCOSIDASE-RELATED"/>
    <property type="match status" value="1"/>
</dbReference>
<keyword evidence="10" id="KW-1185">Reference proteome</keyword>